<dbReference type="Pfam" id="PF01272">
    <property type="entry name" value="GreA_GreB"/>
    <property type="match status" value="1"/>
</dbReference>
<dbReference type="GO" id="GO:0032784">
    <property type="term" value="P:regulation of DNA-templated transcription elongation"/>
    <property type="evidence" value="ECO:0007669"/>
    <property type="project" value="InterPro"/>
</dbReference>
<evidence type="ECO:0000259" key="1">
    <source>
        <dbReference type="Pfam" id="PF01272"/>
    </source>
</evidence>
<comment type="caution">
    <text evidence="2">The sequence shown here is derived from an EMBL/GenBank/DDBJ whole genome shotgun (WGS) entry which is preliminary data.</text>
</comment>
<protein>
    <submittedName>
        <fullName evidence="2">Transcription elongation factor GreA</fullName>
    </submittedName>
</protein>
<accession>A0A916NXF6</accession>
<sequence>MNPRIVSGSRSHLINQLIFFDEQYTDFIHQYFPQHSSQRAGMEKLIRKYAGMLETVLEQSDSELLASLHSVTLLGSKAKLVYEEDGYEESFTIVFPTEIDPDQNRISFLSPIGSQLLFSTAGERMILETPVGRHDVRIEEVKFAYIGGFAKV</sequence>
<organism evidence="2 3">
    <name type="scientific">Paenibacillus solanacearum</name>
    <dbReference type="NCBI Taxonomy" id="2048548"/>
    <lineage>
        <taxon>Bacteria</taxon>
        <taxon>Bacillati</taxon>
        <taxon>Bacillota</taxon>
        <taxon>Bacilli</taxon>
        <taxon>Bacillales</taxon>
        <taxon>Paenibacillaceae</taxon>
        <taxon>Paenibacillus</taxon>
    </lineage>
</organism>
<dbReference type="RefSeq" id="WP_218092578.1">
    <property type="nucleotide sequence ID" value="NZ_CAJVAS010000010.1"/>
</dbReference>
<dbReference type="EMBL" id="CAJVAS010000010">
    <property type="protein sequence ID" value="CAG7626367.1"/>
    <property type="molecule type" value="Genomic_DNA"/>
</dbReference>
<dbReference type="GO" id="GO:0003677">
    <property type="term" value="F:DNA binding"/>
    <property type="evidence" value="ECO:0007669"/>
    <property type="project" value="InterPro"/>
</dbReference>
<feature type="domain" description="Transcription elongation factor GreA/GreB C-terminal" evidence="1">
    <location>
        <begin position="74"/>
        <end position="142"/>
    </location>
</feature>
<name>A0A916NXF6_9BACL</name>
<proteinExistence type="predicted"/>
<keyword evidence="2" id="KW-0648">Protein biosynthesis</keyword>
<dbReference type="InterPro" id="IPR001437">
    <property type="entry name" value="Tscrpt_elong_fac_GreA/B_C"/>
</dbReference>
<reference evidence="2" key="1">
    <citation type="submission" date="2021-06" db="EMBL/GenBank/DDBJ databases">
        <authorList>
            <person name="Criscuolo A."/>
        </authorList>
    </citation>
    <scope>NUCLEOTIDE SEQUENCE</scope>
    <source>
        <strain evidence="2">CIP111600</strain>
    </source>
</reference>
<keyword evidence="3" id="KW-1185">Reference proteome</keyword>
<dbReference type="GO" id="GO:0003746">
    <property type="term" value="F:translation elongation factor activity"/>
    <property type="evidence" value="ECO:0007669"/>
    <property type="project" value="UniProtKB-KW"/>
</dbReference>
<evidence type="ECO:0000313" key="2">
    <source>
        <dbReference type="EMBL" id="CAG7626367.1"/>
    </source>
</evidence>
<keyword evidence="2" id="KW-0251">Elongation factor</keyword>
<dbReference type="AlphaFoldDB" id="A0A916NXF6"/>
<evidence type="ECO:0000313" key="3">
    <source>
        <dbReference type="Proteomes" id="UP000693672"/>
    </source>
</evidence>
<gene>
    <name evidence="2" type="primary">greA_1</name>
    <name evidence="2" type="ORF">PAESOLCIP111_02822</name>
</gene>
<dbReference type="Proteomes" id="UP000693672">
    <property type="component" value="Unassembled WGS sequence"/>
</dbReference>